<reference evidence="1 2" key="1">
    <citation type="journal article" date="2024" name="BMC Genomics">
        <title>De novo assembly and annotation of Popillia japonica's genome with initial clues to its potential as an invasive pest.</title>
        <authorList>
            <person name="Cucini C."/>
            <person name="Boschi S."/>
            <person name="Funari R."/>
            <person name="Cardaioli E."/>
            <person name="Iannotti N."/>
            <person name="Marturano G."/>
            <person name="Paoli F."/>
            <person name="Bruttini M."/>
            <person name="Carapelli A."/>
            <person name="Frati F."/>
            <person name="Nardi F."/>
        </authorList>
    </citation>
    <scope>NUCLEOTIDE SEQUENCE [LARGE SCALE GENOMIC DNA]</scope>
    <source>
        <strain evidence="1">DMR45628</strain>
    </source>
</reference>
<comment type="caution">
    <text evidence="1">The sequence shown here is derived from an EMBL/GenBank/DDBJ whole genome shotgun (WGS) entry which is preliminary data.</text>
</comment>
<sequence>MSRKSVFFVGSMTNQITGSKLPSRGNVLSVLFYNMREVMLTLHESASLVIDESLIFWKKARIPTQDRSDCIKKCKKLYEALRNLEKHKSRKNDLVDKRKINLKKPQYRSLKWYMPSVGTKIKA</sequence>
<dbReference type="EMBL" id="JASPKY010000458">
    <property type="protein sequence ID" value="KAK9696216.1"/>
    <property type="molecule type" value="Genomic_DNA"/>
</dbReference>
<gene>
    <name evidence="1" type="ORF">QE152_g32038</name>
</gene>
<protein>
    <submittedName>
        <fullName evidence="1">Uncharacterized protein</fullName>
    </submittedName>
</protein>
<evidence type="ECO:0000313" key="1">
    <source>
        <dbReference type="EMBL" id="KAK9696216.1"/>
    </source>
</evidence>
<name>A0AAW1J0W8_POPJA</name>
<organism evidence="1 2">
    <name type="scientific">Popillia japonica</name>
    <name type="common">Japanese beetle</name>
    <dbReference type="NCBI Taxonomy" id="7064"/>
    <lineage>
        <taxon>Eukaryota</taxon>
        <taxon>Metazoa</taxon>
        <taxon>Ecdysozoa</taxon>
        <taxon>Arthropoda</taxon>
        <taxon>Hexapoda</taxon>
        <taxon>Insecta</taxon>
        <taxon>Pterygota</taxon>
        <taxon>Neoptera</taxon>
        <taxon>Endopterygota</taxon>
        <taxon>Coleoptera</taxon>
        <taxon>Polyphaga</taxon>
        <taxon>Scarabaeiformia</taxon>
        <taxon>Scarabaeidae</taxon>
        <taxon>Rutelinae</taxon>
        <taxon>Popillia</taxon>
    </lineage>
</organism>
<keyword evidence="2" id="KW-1185">Reference proteome</keyword>
<dbReference type="AlphaFoldDB" id="A0AAW1J0W8"/>
<evidence type="ECO:0000313" key="2">
    <source>
        <dbReference type="Proteomes" id="UP001458880"/>
    </source>
</evidence>
<proteinExistence type="predicted"/>
<dbReference type="Proteomes" id="UP001458880">
    <property type="component" value="Unassembled WGS sequence"/>
</dbReference>
<accession>A0AAW1J0W8</accession>